<dbReference type="AlphaFoldDB" id="A0A834LL52"/>
<evidence type="ECO:0000313" key="3">
    <source>
        <dbReference type="Proteomes" id="UP000626092"/>
    </source>
</evidence>
<dbReference type="OrthoDB" id="1744926at2759"/>
<dbReference type="InterPro" id="IPR002156">
    <property type="entry name" value="RNaseH_domain"/>
</dbReference>
<evidence type="ECO:0000259" key="1">
    <source>
        <dbReference type="Pfam" id="PF13456"/>
    </source>
</evidence>
<protein>
    <recommendedName>
        <fullName evidence="1">RNase H type-1 domain-containing protein</fullName>
    </recommendedName>
</protein>
<accession>A0A834LL52</accession>
<comment type="caution">
    <text evidence="2">The sequence shown here is derived from an EMBL/GenBank/DDBJ whole genome shotgun (WGS) entry which is preliminary data.</text>
</comment>
<proteinExistence type="predicted"/>
<organism evidence="2 3">
    <name type="scientific">Rhododendron simsii</name>
    <name type="common">Sims's rhododendron</name>
    <dbReference type="NCBI Taxonomy" id="118357"/>
    <lineage>
        <taxon>Eukaryota</taxon>
        <taxon>Viridiplantae</taxon>
        <taxon>Streptophyta</taxon>
        <taxon>Embryophyta</taxon>
        <taxon>Tracheophyta</taxon>
        <taxon>Spermatophyta</taxon>
        <taxon>Magnoliopsida</taxon>
        <taxon>eudicotyledons</taxon>
        <taxon>Gunneridae</taxon>
        <taxon>Pentapetalae</taxon>
        <taxon>asterids</taxon>
        <taxon>Ericales</taxon>
        <taxon>Ericaceae</taxon>
        <taxon>Ericoideae</taxon>
        <taxon>Rhodoreae</taxon>
        <taxon>Rhododendron</taxon>
    </lineage>
</organism>
<gene>
    <name evidence="2" type="ORF">RHSIM_Rhsim06G0137800</name>
</gene>
<evidence type="ECO:0000313" key="2">
    <source>
        <dbReference type="EMBL" id="KAF7140941.1"/>
    </source>
</evidence>
<dbReference type="Pfam" id="PF13456">
    <property type="entry name" value="RVT_3"/>
    <property type="match status" value="1"/>
</dbReference>
<reference evidence="2" key="1">
    <citation type="submission" date="2019-11" db="EMBL/GenBank/DDBJ databases">
        <authorList>
            <person name="Liu Y."/>
            <person name="Hou J."/>
            <person name="Li T.-Q."/>
            <person name="Guan C.-H."/>
            <person name="Wu X."/>
            <person name="Wu H.-Z."/>
            <person name="Ling F."/>
            <person name="Zhang R."/>
            <person name="Shi X.-G."/>
            <person name="Ren J.-P."/>
            <person name="Chen E.-F."/>
            <person name="Sun J.-M."/>
        </authorList>
    </citation>
    <scope>NUCLEOTIDE SEQUENCE</scope>
    <source>
        <strain evidence="2">Adult_tree_wgs_1</strain>
        <tissue evidence="2">Leaves</tissue>
    </source>
</reference>
<keyword evidence="3" id="KW-1185">Reference proteome</keyword>
<name>A0A834LL52_RHOSS</name>
<dbReference type="PANTHER" id="PTHR33116">
    <property type="entry name" value="REVERSE TRANSCRIPTASE ZINC-BINDING DOMAIN-CONTAINING PROTEIN-RELATED-RELATED"/>
    <property type="match status" value="1"/>
</dbReference>
<dbReference type="EMBL" id="WJXA01000006">
    <property type="protein sequence ID" value="KAF7140941.1"/>
    <property type="molecule type" value="Genomic_DNA"/>
</dbReference>
<dbReference type="GO" id="GO:0004523">
    <property type="term" value="F:RNA-DNA hybrid ribonuclease activity"/>
    <property type="evidence" value="ECO:0007669"/>
    <property type="project" value="InterPro"/>
</dbReference>
<dbReference type="PANTHER" id="PTHR33116:SF86">
    <property type="entry name" value="REVERSE TRANSCRIPTASE DOMAIN-CONTAINING PROTEIN"/>
    <property type="match status" value="1"/>
</dbReference>
<dbReference type="Proteomes" id="UP000626092">
    <property type="component" value="Unassembled WGS sequence"/>
</dbReference>
<sequence length="230" mass="25432">MSLATHVMSCVKLPEGICDELVKHMAAFWWGRGKGKWKIHWLSWNKLCEKDAGALDFRDPSCFNLAMLAKQDDVLSAVLQEEDVKAARSIPLPISNMEDRLIWHFSKRGGYTVSSGYETALGLKRLGMMAGPNRWKGTEEGDHKLTLMITMIMGRIWKCPNVVFYNGKELDPLQMVIVTAGNFVAARSVHLGSVGSALCAEALAWRAALDFAVYLGLGPITMEGDSQQVA</sequence>
<feature type="domain" description="RNase H type-1" evidence="1">
    <location>
        <begin position="180"/>
        <end position="229"/>
    </location>
</feature>
<dbReference type="GO" id="GO:0003676">
    <property type="term" value="F:nucleic acid binding"/>
    <property type="evidence" value="ECO:0007669"/>
    <property type="project" value="InterPro"/>
</dbReference>